<dbReference type="GO" id="GO:0005524">
    <property type="term" value="F:ATP binding"/>
    <property type="evidence" value="ECO:0007669"/>
    <property type="project" value="UniProtKB-KW"/>
</dbReference>
<organism evidence="5">
    <name type="scientific">marine metagenome</name>
    <dbReference type="NCBI Taxonomy" id="408172"/>
    <lineage>
        <taxon>unclassified sequences</taxon>
        <taxon>metagenomes</taxon>
        <taxon>ecological metagenomes</taxon>
    </lineage>
</organism>
<dbReference type="SUPFAM" id="SSF52540">
    <property type="entry name" value="P-loop containing nucleoside triphosphate hydrolases"/>
    <property type="match status" value="1"/>
</dbReference>
<dbReference type="GO" id="GO:0015188">
    <property type="term" value="F:L-isoleucine transmembrane transporter activity"/>
    <property type="evidence" value="ECO:0007669"/>
    <property type="project" value="TreeGrafter"/>
</dbReference>
<dbReference type="SMART" id="SM00382">
    <property type="entry name" value="AAA"/>
    <property type="match status" value="1"/>
</dbReference>
<proteinExistence type="predicted"/>
<keyword evidence="1" id="KW-0813">Transport</keyword>
<gene>
    <name evidence="5" type="ORF">METZ01_LOCUS239316</name>
</gene>
<dbReference type="GO" id="GO:0005886">
    <property type="term" value="C:plasma membrane"/>
    <property type="evidence" value="ECO:0007669"/>
    <property type="project" value="TreeGrafter"/>
</dbReference>
<dbReference type="GO" id="GO:0016887">
    <property type="term" value="F:ATP hydrolysis activity"/>
    <property type="evidence" value="ECO:0007669"/>
    <property type="project" value="InterPro"/>
</dbReference>
<evidence type="ECO:0000256" key="1">
    <source>
        <dbReference type="ARBA" id="ARBA00022448"/>
    </source>
</evidence>
<keyword evidence="2" id="KW-0547">Nucleotide-binding</keyword>
<evidence type="ECO:0000256" key="3">
    <source>
        <dbReference type="ARBA" id="ARBA00022840"/>
    </source>
</evidence>
<dbReference type="InterPro" id="IPR027417">
    <property type="entry name" value="P-loop_NTPase"/>
</dbReference>
<dbReference type="EMBL" id="UINC01061171">
    <property type="protein sequence ID" value="SVB86462.1"/>
    <property type="molecule type" value="Genomic_DNA"/>
</dbReference>
<dbReference type="PANTHER" id="PTHR45772">
    <property type="entry name" value="CONSERVED COMPONENT OF ABC TRANSPORTER FOR NATURAL AMINO ACIDS-RELATED"/>
    <property type="match status" value="1"/>
</dbReference>
<evidence type="ECO:0000313" key="5">
    <source>
        <dbReference type="EMBL" id="SVB86462.1"/>
    </source>
</evidence>
<dbReference type="AlphaFoldDB" id="A0A382HH19"/>
<reference evidence="5" key="1">
    <citation type="submission" date="2018-05" db="EMBL/GenBank/DDBJ databases">
        <authorList>
            <person name="Lanie J.A."/>
            <person name="Ng W.-L."/>
            <person name="Kazmierczak K.M."/>
            <person name="Andrzejewski T.M."/>
            <person name="Davidsen T.M."/>
            <person name="Wayne K.J."/>
            <person name="Tettelin H."/>
            <person name="Glass J.I."/>
            <person name="Rusch D."/>
            <person name="Podicherti R."/>
            <person name="Tsui H.-C.T."/>
            <person name="Winkler M.E."/>
        </authorList>
    </citation>
    <scope>NUCLEOTIDE SEQUENCE</scope>
</reference>
<sequence length="239" mass="26454">MEDVSLHVEAGERVGLIGPNGAGKTTFFNCVLGVLRSDAGRVLLDGEDIAGLSVHRRARRGIGRTFQRIELFADMTVREHLLIAERVRTGEGALLKDLFGWRRPDLAERRRCDDVLEMLGLGDLADEPIEALSLGQGRLVEVGRALMTRPRLLLADEPSSGLDREETDALATTLREVQRERGFAILLVEHDVELVASFTERTYVLDFGHLISEGSTTEVMADDQVRRAYFGDLEVGSDP</sequence>
<dbReference type="Pfam" id="PF00005">
    <property type="entry name" value="ABC_tran"/>
    <property type="match status" value="1"/>
</dbReference>
<protein>
    <recommendedName>
        <fullName evidence="4">ABC transporter domain-containing protein</fullName>
    </recommendedName>
</protein>
<dbReference type="GO" id="GO:0005304">
    <property type="term" value="F:L-valine transmembrane transporter activity"/>
    <property type="evidence" value="ECO:0007669"/>
    <property type="project" value="TreeGrafter"/>
</dbReference>
<dbReference type="GO" id="GO:1903805">
    <property type="term" value="P:L-valine import across plasma membrane"/>
    <property type="evidence" value="ECO:0007669"/>
    <property type="project" value="TreeGrafter"/>
</dbReference>
<accession>A0A382HH19</accession>
<dbReference type="PROSITE" id="PS50893">
    <property type="entry name" value="ABC_TRANSPORTER_2"/>
    <property type="match status" value="1"/>
</dbReference>
<evidence type="ECO:0000256" key="2">
    <source>
        <dbReference type="ARBA" id="ARBA00022741"/>
    </source>
</evidence>
<dbReference type="InterPro" id="IPR003593">
    <property type="entry name" value="AAA+_ATPase"/>
</dbReference>
<feature type="domain" description="ABC transporter" evidence="4">
    <location>
        <begin position="1"/>
        <end position="232"/>
    </location>
</feature>
<dbReference type="Gene3D" id="3.40.50.300">
    <property type="entry name" value="P-loop containing nucleotide triphosphate hydrolases"/>
    <property type="match status" value="1"/>
</dbReference>
<keyword evidence="3" id="KW-0067">ATP-binding</keyword>
<name>A0A382HH19_9ZZZZ</name>
<dbReference type="CDD" id="cd03219">
    <property type="entry name" value="ABC_Mj1267_LivG_branched"/>
    <property type="match status" value="1"/>
</dbReference>
<dbReference type="PANTHER" id="PTHR45772:SF7">
    <property type="entry name" value="AMINO ACID ABC TRANSPORTER ATP-BINDING PROTEIN"/>
    <property type="match status" value="1"/>
</dbReference>
<dbReference type="InterPro" id="IPR003439">
    <property type="entry name" value="ABC_transporter-like_ATP-bd"/>
</dbReference>
<dbReference type="GO" id="GO:0015192">
    <property type="term" value="F:L-phenylalanine transmembrane transporter activity"/>
    <property type="evidence" value="ECO:0007669"/>
    <property type="project" value="TreeGrafter"/>
</dbReference>
<dbReference type="GO" id="GO:1903806">
    <property type="term" value="P:L-isoleucine import across plasma membrane"/>
    <property type="evidence" value="ECO:0007669"/>
    <property type="project" value="TreeGrafter"/>
</dbReference>
<evidence type="ECO:0000259" key="4">
    <source>
        <dbReference type="PROSITE" id="PS50893"/>
    </source>
</evidence>
<dbReference type="GO" id="GO:0042941">
    <property type="term" value="P:D-alanine transmembrane transport"/>
    <property type="evidence" value="ECO:0007669"/>
    <property type="project" value="TreeGrafter"/>
</dbReference>
<dbReference type="InterPro" id="IPR051120">
    <property type="entry name" value="ABC_AA/LPS_Transport"/>
</dbReference>
<dbReference type="GO" id="GO:0015808">
    <property type="term" value="P:L-alanine transport"/>
    <property type="evidence" value="ECO:0007669"/>
    <property type="project" value="TreeGrafter"/>
</dbReference>